<keyword evidence="3" id="KW-1185">Reference proteome</keyword>
<dbReference type="InterPro" id="IPR024207">
    <property type="entry name" value="CotJB_dom"/>
</dbReference>
<dbReference type="RefSeq" id="WP_349219083.1">
    <property type="nucleotide sequence ID" value="NZ_JBBMFD010000008.1"/>
</dbReference>
<dbReference type="EMBL" id="JBBMFD010000008">
    <property type="protein sequence ID" value="MEQ2440489.1"/>
    <property type="molecule type" value="Genomic_DNA"/>
</dbReference>
<organism evidence="2 3">
    <name type="scientific">Solibaculum intestinale</name>
    <dbReference type="NCBI Taxonomy" id="3133165"/>
    <lineage>
        <taxon>Bacteria</taxon>
        <taxon>Bacillati</taxon>
        <taxon>Bacillota</taxon>
        <taxon>Clostridia</taxon>
        <taxon>Eubacteriales</taxon>
        <taxon>Oscillospiraceae</taxon>
        <taxon>Solibaculum</taxon>
    </lineage>
</organism>
<dbReference type="Proteomes" id="UP001489509">
    <property type="component" value="Unassembled WGS sequence"/>
</dbReference>
<evidence type="ECO:0000313" key="3">
    <source>
        <dbReference type="Proteomes" id="UP001489509"/>
    </source>
</evidence>
<keyword evidence="2" id="KW-0946">Virion</keyword>
<dbReference type="Pfam" id="PF12652">
    <property type="entry name" value="CotJB"/>
    <property type="match status" value="1"/>
</dbReference>
<sequence>MESTNEREAMLRRLSALSFAMWELHIFLDTHNCDKEAMRKLEAYDIKYKALLKEYESKFGPLILNISDANNNADCNNRWAWTQGPWPWEDGKEC</sequence>
<name>A0ABV1E0T3_9FIRM</name>
<accession>A0ABV1E0T3</accession>
<keyword evidence="2" id="KW-0167">Capsid protein</keyword>
<evidence type="ECO:0000313" key="2">
    <source>
        <dbReference type="EMBL" id="MEQ2440489.1"/>
    </source>
</evidence>
<comment type="caution">
    <text evidence="2">The sequence shown here is derived from an EMBL/GenBank/DDBJ whole genome shotgun (WGS) entry which is preliminary data.</text>
</comment>
<reference evidence="2 3" key="1">
    <citation type="submission" date="2024-03" db="EMBL/GenBank/DDBJ databases">
        <title>Human intestinal bacterial collection.</title>
        <authorList>
            <person name="Pauvert C."/>
            <person name="Hitch T.C.A."/>
            <person name="Clavel T."/>
        </authorList>
    </citation>
    <scope>NUCLEOTIDE SEQUENCE [LARGE SCALE GENOMIC DNA]</scope>
    <source>
        <strain evidence="2 3">CLA-JM-H44</strain>
    </source>
</reference>
<evidence type="ECO:0000259" key="1">
    <source>
        <dbReference type="Pfam" id="PF12652"/>
    </source>
</evidence>
<feature type="domain" description="Protein CotJB" evidence="1">
    <location>
        <begin position="9"/>
        <end position="89"/>
    </location>
</feature>
<gene>
    <name evidence="2" type="ORF">WMO26_06595</name>
</gene>
<proteinExistence type="predicted"/>
<protein>
    <submittedName>
        <fullName evidence="2">Spore coat protein CotJB</fullName>
    </submittedName>
</protein>